<dbReference type="STRING" id="354630.SAMN05421821_11041"/>
<reference evidence="3 4" key="1">
    <citation type="submission" date="2020-08" db="EMBL/GenBank/DDBJ databases">
        <title>Genomic Encyclopedia of Type Strains, Phase IV (KMG-V): Genome sequencing to study the core and pangenomes of soil and plant-associated prokaryotes.</title>
        <authorList>
            <person name="Whitman W."/>
        </authorList>
    </citation>
    <scope>NUCLEOTIDE SEQUENCE [LARGE SCALE GENOMIC DNA]</scope>
    <source>
        <strain evidence="1 3">ANJLi2</strain>
        <strain evidence="2 4">MP601</strain>
    </source>
</reference>
<proteinExistence type="predicted"/>
<dbReference type="Proteomes" id="UP000548326">
    <property type="component" value="Unassembled WGS sequence"/>
</dbReference>
<accession>A0A1N7CV59</accession>
<protein>
    <recommendedName>
        <fullName evidence="5">Bacteriocin-type signal sequence-containing protein</fullName>
    </recommendedName>
</protein>
<dbReference type="RefSeq" id="WP_076375051.1">
    <property type="nucleotide sequence ID" value="NZ_FTMG01000010.1"/>
</dbReference>
<organism evidence="2 4">
    <name type="scientific">Mucilaginibacter lappiensis</name>
    <dbReference type="NCBI Taxonomy" id="354630"/>
    <lineage>
        <taxon>Bacteria</taxon>
        <taxon>Pseudomonadati</taxon>
        <taxon>Bacteroidota</taxon>
        <taxon>Sphingobacteriia</taxon>
        <taxon>Sphingobacteriales</taxon>
        <taxon>Sphingobacteriaceae</taxon>
        <taxon>Mucilaginibacter</taxon>
    </lineage>
</organism>
<name>A0A1N7CV59_9SPHI</name>
<evidence type="ECO:0000313" key="2">
    <source>
        <dbReference type="EMBL" id="MBB6128851.1"/>
    </source>
</evidence>
<evidence type="ECO:0000313" key="1">
    <source>
        <dbReference type="EMBL" id="MBB6111023.1"/>
    </source>
</evidence>
<dbReference type="AlphaFoldDB" id="A0A1N7CV59"/>
<dbReference type="Proteomes" id="UP000541583">
    <property type="component" value="Unassembled WGS sequence"/>
</dbReference>
<keyword evidence="3" id="KW-1185">Reference proteome</keyword>
<dbReference type="OrthoDB" id="9991854at2"/>
<dbReference type="EMBL" id="JACHCA010000007">
    <property type="protein sequence ID" value="MBB6128851.1"/>
    <property type="molecule type" value="Genomic_DNA"/>
</dbReference>
<gene>
    <name evidence="2" type="ORF">HDF22_002974</name>
    <name evidence="1" type="ORF">HDF23_003790</name>
</gene>
<evidence type="ECO:0000313" key="3">
    <source>
        <dbReference type="Proteomes" id="UP000541583"/>
    </source>
</evidence>
<sequence>MNKIDGMIELDNIELTNISGGTVPSKDTSFANDIAYYIGYAGHGIWDAGRAFFGGASEGASGRFGG</sequence>
<evidence type="ECO:0000313" key="4">
    <source>
        <dbReference type="Proteomes" id="UP000548326"/>
    </source>
</evidence>
<dbReference type="EMBL" id="JACHCB010000010">
    <property type="protein sequence ID" value="MBB6111023.1"/>
    <property type="molecule type" value="Genomic_DNA"/>
</dbReference>
<evidence type="ECO:0008006" key="5">
    <source>
        <dbReference type="Google" id="ProtNLM"/>
    </source>
</evidence>
<comment type="caution">
    <text evidence="2">The sequence shown here is derived from an EMBL/GenBank/DDBJ whole genome shotgun (WGS) entry which is preliminary data.</text>
</comment>